<keyword evidence="4" id="KW-0969">Cilium</keyword>
<comment type="caution">
    <text evidence="7">The sequence shown here is derived from an EMBL/GenBank/DDBJ whole genome shotgun (WGS) entry which is preliminary data.</text>
</comment>
<evidence type="ECO:0000256" key="2">
    <source>
        <dbReference type="ARBA" id="ARBA00004496"/>
    </source>
</evidence>
<sequence length="1163" mass="121325">MFQTSTLFKFFLRKNAAKLLLLLLCCFVGVVESYAQIDSRYIIDHDGPWQNVNTANLKALNLGTDYTTTELGDGVKGGSAKFQNSGGTLTIETIEAIGQISFFLKSSGFGTYTNNLKVQEWNGTAWVTIKDIYTPSTDIKGTKYFAYPSSTARKVQLIYSQLSGGSAIALDKLVVEKEAEISITQVSDVPNGGTYSFGGYDIGTSSGAKTFTIGNTGLGTLYLTGSPKIAISGAHSSDFSINQNLTTSSIAPGGNTSFEISFNPSASGVRTATISIANNDGDEAPYTFTLNGTGLGAPIITSFSPTSGPEGTSVTISGQLFTGATSVSFNGTSASFTVVSDTEITAIVPDGARSGLISITTPGGTGVSAEQFTVILTPAITSFDPMAGPEGSLITIAGKYFLGATSVSFNGTSASFTVVSDTEITATVPNGATTGLIAITTPDGTAISTEEYTVLYPPTITSFDPTQGLIGTTVTITGTLLRDASAVYFNGTPADNFLATSDTEILVEVPAGATTGPITVESPGGTATSADPFVVLFAPTIISFDPMQGPVGTVVTITGTYLQDASAVYFNGTPASNFLATSDTEVMVEVPAGATTGLITIDTPGGTATSADPFTVFAPTITSFDPTQGPIGTTVTITGTRLIDASAVYFNGTPASNFLATSDTTVMVDVPVGATTGLITIDTPEGTATSANPFTVLVPTITSFDPTQGPVGTVVTITGILLQDASAVYFNGTPASNFLATSDTEVMVEVPAGATTGLITIDTPGGTATSADPFTVFAPTITSFDPTQGPIGTTVTITGTRLIDASAVYFNGTPASNFLATSDTTVMVDVPVGATTGLITIETPEGVASSTENFVVRNQKIFLSATEMAFGSVQAGGEYVKEYQVSASGLVDGATILLSMNGSPGLYTMSESQTDGFARTLDMTHLIQDNSLEPTYVYVKYSPIDAGTYNATIDHTTEDADVEVMAISGTAIITPLPVELMSFNAALHNNNVLLTWVTASEENNSHFEVEMSNNPKNGFEKIGRVDSKVTNSVLRTDYEFTHKLGNETGTIYYRLKQVDTDGTTDYSKVVAINVKSRVALQQLMVAPNPINYNTKVFVSAEVSGKANLVMHSMTGQKVYNNVVELQAGQNEVQLPVYDKLTKGMYVLTVELNGQVSQIKVIKE</sequence>
<evidence type="ECO:0000256" key="5">
    <source>
        <dbReference type="ARBA" id="ARBA00023273"/>
    </source>
</evidence>
<feature type="domain" description="IPT/TIG" evidence="6">
    <location>
        <begin position="618"/>
        <end position="697"/>
    </location>
</feature>
<dbReference type="Gene3D" id="2.60.40.10">
    <property type="entry name" value="Immunoglobulins"/>
    <property type="match status" value="9"/>
</dbReference>
<dbReference type="InterPro" id="IPR053879">
    <property type="entry name" value="HYDIN_VesB_CFA65-like_Ig"/>
</dbReference>
<dbReference type="Pfam" id="PF01833">
    <property type="entry name" value="TIG"/>
    <property type="match status" value="7"/>
</dbReference>
<comment type="subcellular location">
    <subcellularLocation>
        <location evidence="1">Cell projection</location>
        <location evidence="1">Cilium</location>
    </subcellularLocation>
    <subcellularLocation>
        <location evidence="2">Cytoplasm</location>
    </subcellularLocation>
</comment>
<proteinExistence type="predicted"/>
<dbReference type="InterPro" id="IPR002909">
    <property type="entry name" value="IPT_dom"/>
</dbReference>
<dbReference type="NCBIfam" id="TIGR04183">
    <property type="entry name" value="Por_Secre_tail"/>
    <property type="match status" value="1"/>
</dbReference>
<dbReference type="Pfam" id="PF22544">
    <property type="entry name" value="HYDIN_VesB_CFA65-like_Ig"/>
    <property type="match status" value="1"/>
</dbReference>
<keyword evidence="5" id="KW-0966">Cell projection</keyword>
<keyword evidence="8" id="KW-1185">Reference proteome</keyword>
<dbReference type="InterPro" id="IPR014756">
    <property type="entry name" value="Ig_E-set"/>
</dbReference>
<feature type="domain" description="IPT/TIG" evidence="6">
    <location>
        <begin position="297"/>
        <end position="375"/>
    </location>
</feature>
<protein>
    <submittedName>
        <fullName evidence="7">IPT/TIG domain-containing protein</fullName>
    </submittedName>
</protein>
<evidence type="ECO:0000313" key="8">
    <source>
        <dbReference type="Proteomes" id="UP001207228"/>
    </source>
</evidence>
<dbReference type="SUPFAM" id="SSF81296">
    <property type="entry name" value="E set domains"/>
    <property type="match status" value="7"/>
</dbReference>
<dbReference type="SMART" id="SM00429">
    <property type="entry name" value="IPT"/>
    <property type="match status" value="7"/>
</dbReference>
<evidence type="ECO:0000256" key="4">
    <source>
        <dbReference type="ARBA" id="ARBA00023069"/>
    </source>
</evidence>
<feature type="domain" description="IPT/TIG" evidence="6">
    <location>
        <begin position="698"/>
        <end position="777"/>
    </location>
</feature>
<gene>
    <name evidence="7" type="ORF">OO017_11695</name>
</gene>
<keyword evidence="3" id="KW-0963">Cytoplasm</keyword>
<dbReference type="RefSeq" id="WP_266052677.1">
    <property type="nucleotide sequence ID" value="NZ_JAPFQO010000007.1"/>
</dbReference>
<evidence type="ECO:0000256" key="3">
    <source>
        <dbReference type="ARBA" id="ARBA00022490"/>
    </source>
</evidence>
<dbReference type="CDD" id="cd00102">
    <property type="entry name" value="IPT"/>
    <property type="match status" value="2"/>
</dbReference>
<reference evidence="7 8" key="1">
    <citation type="submission" date="2022-11" db="EMBL/GenBank/DDBJ databases">
        <title>The characterization of three novel Bacteroidetes species and genomic analysis of their roles in tidal elemental geochemical cycles.</title>
        <authorList>
            <person name="Ma K.-J."/>
        </authorList>
    </citation>
    <scope>NUCLEOTIDE SEQUENCE [LARGE SCALE GENOMIC DNA]</scope>
    <source>
        <strain evidence="7 8">M82</strain>
    </source>
</reference>
<feature type="domain" description="IPT/TIG" evidence="6">
    <location>
        <begin position="538"/>
        <end position="617"/>
    </location>
</feature>
<feature type="domain" description="IPT/TIG" evidence="6">
    <location>
        <begin position="778"/>
        <end position="857"/>
    </location>
</feature>
<evidence type="ECO:0000256" key="1">
    <source>
        <dbReference type="ARBA" id="ARBA00004138"/>
    </source>
</evidence>
<dbReference type="NCBIfam" id="NF012200">
    <property type="entry name" value="choice_anch_D"/>
    <property type="match status" value="1"/>
</dbReference>
<accession>A0ABT3RGK8</accession>
<organism evidence="7 8">
    <name type="scientific">Pontibacter anaerobius</name>
    <dbReference type="NCBI Taxonomy" id="2993940"/>
    <lineage>
        <taxon>Bacteria</taxon>
        <taxon>Pseudomonadati</taxon>
        <taxon>Bacteroidota</taxon>
        <taxon>Cytophagia</taxon>
        <taxon>Cytophagales</taxon>
        <taxon>Hymenobacteraceae</taxon>
        <taxon>Pontibacter</taxon>
    </lineage>
</organism>
<evidence type="ECO:0000259" key="6">
    <source>
        <dbReference type="SMART" id="SM00429"/>
    </source>
</evidence>
<dbReference type="Proteomes" id="UP001207228">
    <property type="component" value="Unassembled WGS sequence"/>
</dbReference>
<dbReference type="EMBL" id="JAPFQO010000007">
    <property type="protein sequence ID" value="MCX2740613.1"/>
    <property type="molecule type" value="Genomic_DNA"/>
</dbReference>
<evidence type="ECO:0000313" key="7">
    <source>
        <dbReference type="EMBL" id="MCX2740613.1"/>
    </source>
</evidence>
<dbReference type="InterPro" id="IPR013783">
    <property type="entry name" value="Ig-like_fold"/>
</dbReference>
<feature type="domain" description="IPT/TIG" evidence="6">
    <location>
        <begin position="377"/>
        <end position="455"/>
    </location>
</feature>
<name>A0ABT3RGK8_9BACT</name>
<feature type="domain" description="IPT/TIG" evidence="6">
    <location>
        <begin position="457"/>
        <end position="536"/>
    </location>
</feature>
<dbReference type="InterPro" id="IPR026444">
    <property type="entry name" value="Secre_tail"/>
</dbReference>